<evidence type="ECO:0000313" key="2">
    <source>
        <dbReference type="Proteomes" id="UP000295060"/>
    </source>
</evidence>
<comment type="caution">
    <text evidence="1">The sequence shown here is derived from an EMBL/GenBank/DDBJ whole genome shotgun (WGS) entry which is preliminary data.</text>
</comment>
<keyword evidence="2" id="KW-1185">Reference proteome</keyword>
<evidence type="ECO:0000313" key="1">
    <source>
        <dbReference type="EMBL" id="TDW83952.1"/>
    </source>
</evidence>
<accession>A0ABY2F715</accession>
<gene>
    <name evidence="1" type="ORF">EV137_6755</name>
</gene>
<dbReference type="Proteomes" id="UP000295060">
    <property type="component" value="Unassembled WGS sequence"/>
</dbReference>
<sequence length="245" mass="26880">MSQLAAIDVVTAATHLMRAGQWTAATDLLTAATSDDPAERAALTLARAEVAVDQDFGRPTDHASAALAAVHDDSWDLAMLTFRQDYSTALFQTADRDDLRGRARALIEQAPDEARRGWANFWAGAMTDNVYEQPAEACKHYEVAVELGEKCDDELLMAQALRHLGYHAHASGDLTLARTQWERSTELFQDVGHLRPALAQQALLAVLLRDEGDVKGSRALATEVNRWARQLGVPFIVEQTAELMA</sequence>
<dbReference type="RefSeq" id="WP_134132128.1">
    <property type="nucleotide sequence ID" value="NZ_SODU01000004.1"/>
</dbReference>
<name>A0ABY2F715_9ACTN</name>
<dbReference type="Gene3D" id="1.25.40.10">
    <property type="entry name" value="Tetratricopeptide repeat domain"/>
    <property type="match status" value="1"/>
</dbReference>
<proteinExistence type="predicted"/>
<dbReference type="InterPro" id="IPR011990">
    <property type="entry name" value="TPR-like_helical_dom_sf"/>
</dbReference>
<reference evidence="1 2" key="1">
    <citation type="submission" date="2019-03" db="EMBL/GenBank/DDBJ databases">
        <title>Genomic Encyclopedia of Type Strains, Phase III (KMG-III): the genomes of soil and plant-associated and newly described type strains.</title>
        <authorList>
            <person name="Whitman W."/>
        </authorList>
    </citation>
    <scope>NUCLEOTIDE SEQUENCE [LARGE SCALE GENOMIC DNA]</scope>
    <source>
        <strain evidence="1 2">VKMAc-2574</strain>
    </source>
</reference>
<dbReference type="SUPFAM" id="SSF48452">
    <property type="entry name" value="TPR-like"/>
    <property type="match status" value="1"/>
</dbReference>
<protein>
    <recommendedName>
        <fullName evidence="3">Tetratricopeptide repeat protein</fullName>
    </recommendedName>
</protein>
<evidence type="ECO:0008006" key="3">
    <source>
        <dbReference type="Google" id="ProtNLM"/>
    </source>
</evidence>
<organism evidence="1 2">
    <name type="scientific">Kribbella pratensis</name>
    <dbReference type="NCBI Taxonomy" id="2512112"/>
    <lineage>
        <taxon>Bacteria</taxon>
        <taxon>Bacillati</taxon>
        <taxon>Actinomycetota</taxon>
        <taxon>Actinomycetes</taxon>
        <taxon>Propionibacteriales</taxon>
        <taxon>Kribbellaceae</taxon>
        <taxon>Kribbella</taxon>
    </lineage>
</organism>
<dbReference type="EMBL" id="SODU01000004">
    <property type="protein sequence ID" value="TDW83952.1"/>
    <property type="molecule type" value="Genomic_DNA"/>
</dbReference>